<dbReference type="PANTHER" id="PTHR12277:SF81">
    <property type="entry name" value="PROTEIN ABHD13"/>
    <property type="match status" value="1"/>
</dbReference>
<dbReference type="InterPro" id="IPR029058">
    <property type="entry name" value="AB_hydrolase_fold"/>
</dbReference>
<dbReference type="AlphaFoldDB" id="A0A6C0CQA2"/>
<evidence type="ECO:0000313" key="2">
    <source>
        <dbReference type="EMBL" id="QHT06748.1"/>
    </source>
</evidence>
<dbReference type="PANTHER" id="PTHR12277">
    <property type="entry name" value="ALPHA/BETA HYDROLASE DOMAIN-CONTAINING PROTEIN"/>
    <property type="match status" value="1"/>
</dbReference>
<reference evidence="2" key="1">
    <citation type="journal article" date="2020" name="Nature">
        <title>Giant virus diversity and host interactions through global metagenomics.</title>
        <authorList>
            <person name="Schulz F."/>
            <person name="Roux S."/>
            <person name="Paez-Espino D."/>
            <person name="Jungbluth S."/>
            <person name="Walsh D.A."/>
            <person name="Denef V.J."/>
            <person name="McMahon K.D."/>
            <person name="Konstantinidis K.T."/>
            <person name="Eloe-Fadrosh E.A."/>
            <person name="Kyrpides N.C."/>
            <person name="Woyke T."/>
        </authorList>
    </citation>
    <scope>NUCLEOTIDE SEQUENCE</scope>
    <source>
        <strain evidence="2">GVMAG-M-3300021473-15</strain>
    </source>
</reference>
<dbReference type="InterPro" id="IPR022742">
    <property type="entry name" value="Hydrolase_4"/>
</dbReference>
<proteinExistence type="predicted"/>
<protein>
    <recommendedName>
        <fullName evidence="1">Serine aminopeptidase S33 domain-containing protein</fullName>
    </recommendedName>
</protein>
<name>A0A6C0CQA2_9ZZZZ</name>
<organism evidence="2">
    <name type="scientific">viral metagenome</name>
    <dbReference type="NCBI Taxonomy" id="1070528"/>
    <lineage>
        <taxon>unclassified sequences</taxon>
        <taxon>metagenomes</taxon>
        <taxon>organismal metagenomes</taxon>
    </lineage>
</organism>
<dbReference type="Pfam" id="PF12146">
    <property type="entry name" value="Hydrolase_4"/>
    <property type="match status" value="1"/>
</dbReference>
<sequence>MTLFAFLCYVTFVIIALILYQRNFIICDDLIISRPRTLIPLNTWKNMFYHVDEVWVETPDHSRLHAWIIYQPDPLPKTTMLYCHGNSGSILTTMNKLHAFYTKLHLNLVVFDYHGFGQSTGYCQNEQTLVDDACVIYNRCIVENPRLQHTAVTLYGVSLGGYAVLGLCSNPDVVIQSIVLENTLFSLDHVLQRSSLFKWIPSCWYFLHVSNESWMYQIPTNTPILFISSKHDPILSYSNTIGLHHIALKRDMKHVHCLLFSDPSIGHINAWKSLQSHVFFSEIQHFIEKYSMFKVKNVF</sequence>
<feature type="domain" description="Serine aminopeptidase S33" evidence="1">
    <location>
        <begin position="76"/>
        <end position="191"/>
    </location>
</feature>
<dbReference type="Gene3D" id="3.40.50.1820">
    <property type="entry name" value="alpha/beta hydrolase"/>
    <property type="match status" value="1"/>
</dbReference>
<evidence type="ECO:0000259" key="1">
    <source>
        <dbReference type="Pfam" id="PF12146"/>
    </source>
</evidence>
<accession>A0A6C0CQA2</accession>
<dbReference type="EMBL" id="MN739474">
    <property type="protein sequence ID" value="QHT06748.1"/>
    <property type="molecule type" value="Genomic_DNA"/>
</dbReference>
<dbReference type="SUPFAM" id="SSF53474">
    <property type="entry name" value="alpha/beta-Hydrolases"/>
    <property type="match status" value="1"/>
</dbReference>